<dbReference type="SUPFAM" id="SSF56112">
    <property type="entry name" value="Protein kinase-like (PK-like)"/>
    <property type="match status" value="1"/>
</dbReference>
<dbReference type="Pfam" id="PF06479">
    <property type="entry name" value="Ribonuc_2-5A"/>
    <property type="match status" value="1"/>
</dbReference>
<comment type="subcellular location">
    <subcellularLocation>
        <location evidence="1">Membrane</location>
        <topology evidence="1">Single-pass type I membrane protein</topology>
    </subcellularLocation>
</comment>
<dbReference type="InParanoid" id="A0A151Z5U1"/>
<evidence type="ECO:0000256" key="1">
    <source>
        <dbReference type="ARBA" id="ARBA00004479"/>
    </source>
</evidence>
<evidence type="ECO:0000256" key="7">
    <source>
        <dbReference type="ARBA" id="ARBA00022741"/>
    </source>
</evidence>
<gene>
    <name evidence="18" type="ORF">DLAC_09982</name>
</gene>
<protein>
    <recommendedName>
        <fullName evidence="2">non-specific serine/threonine protein kinase</fullName>
        <ecNumber evidence="2">2.7.11.1</ecNumber>
    </recommendedName>
</protein>
<keyword evidence="3" id="KW-0723">Serine/threonine-protein kinase</keyword>
<dbReference type="SUPFAM" id="SSF50998">
    <property type="entry name" value="Quinoprotein alcohol dehydrogenase-like"/>
    <property type="match status" value="1"/>
</dbReference>
<dbReference type="PROSITE" id="PS51392">
    <property type="entry name" value="KEN"/>
    <property type="match status" value="1"/>
</dbReference>
<dbReference type="AlphaFoldDB" id="A0A151Z5U1"/>
<dbReference type="OrthoDB" id="63989at2759"/>
<feature type="compositionally biased region" description="Low complexity" evidence="15">
    <location>
        <begin position="436"/>
        <end position="465"/>
    </location>
</feature>
<dbReference type="InterPro" id="IPR000719">
    <property type="entry name" value="Prot_kinase_dom"/>
</dbReference>
<dbReference type="Pfam" id="PF00069">
    <property type="entry name" value="Pkinase"/>
    <property type="match status" value="1"/>
</dbReference>
<dbReference type="GO" id="GO:0051082">
    <property type="term" value="F:unfolded protein binding"/>
    <property type="evidence" value="ECO:0007669"/>
    <property type="project" value="TreeGrafter"/>
</dbReference>
<dbReference type="PANTHER" id="PTHR13954">
    <property type="entry name" value="IRE1-RELATED"/>
    <property type="match status" value="1"/>
</dbReference>
<feature type="compositionally biased region" description="Low complexity" evidence="15">
    <location>
        <begin position="716"/>
        <end position="731"/>
    </location>
</feature>
<keyword evidence="9" id="KW-0067">ATP-binding</keyword>
<feature type="domain" description="Protein kinase" evidence="16">
    <location>
        <begin position="627"/>
        <end position="904"/>
    </location>
</feature>
<feature type="compositionally biased region" description="Polar residues" evidence="15">
    <location>
        <begin position="425"/>
        <end position="434"/>
    </location>
</feature>
<dbReference type="PROSITE" id="PS50011">
    <property type="entry name" value="PROTEIN_KINASE_DOM"/>
    <property type="match status" value="1"/>
</dbReference>
<keyword evidence="11" id="KW-0175">Coiled coil</keyword>
<dbReference type="SMART" id="SM00564">
    <property type="entry name" value="PQQ"/>
    <property type="match status" value="3"/>
</dbReference>
<evidence type="ECO:0000256" key="15">
    <source>
        <dbReference type="SAM" id="MobiDB-lite"/>
    </source>
</evidence>
<dbReference type="InterPro" id="IPR015943">
    <property type="entry name" value="WD40/YVTN_repeat-like_dom_sf"/>
</dbReference>
<evidence type="ECO:0000256" key="9">
    <source>
        <dbReference type="ARBA" id="ARBA00022840"/>
    </source>
</evidence>
<evidence type="ECO:0000256" key="14">
    <source>
        <dbReference type="ARBA" id="ARBA00048679"/>
    </source>
</evidence>
<dbReference type="Gene3D" id="2.130.10.10">
    <property type="entry name" value="YVTN repeat-like/Quinoprotein amine dehydrogenase"/>
    <property type="match status" value="1"/>
</dbReference>
<accession>A0A151Z5U1</accession>
<dbReference type="STRING" id="361077.A0A151Z5U1"/>
<dbReference type="GO" id="GO:0006397">
    <property type="term" value="P:mRNA processing"/>
    <property type="evidence" value="ECO:0007669"/>
    <property type="project" value="InterPro"/>
</dbReference>
<keyword evidence="7" id="KW-0547">Nucleotide-binding</keyword>
<evidence type="ECO:0000256" key="4">
    <source>
        <dbReference type="ARBA" id="ARBA00022679"/>
    </source>
</evidence>
<feature type="region of interest" description="Disordered" evidence="15">
    <location>
        <begin position="716"/>
        <end position="741"/>
    </location>
</feature>
<dbReference type="GO" id="GO:1990604">
    <property type="term" value="C:IRE1-TRAF2-ASK1 complex"/>
    <property type="evidence" value="ECO:0007669"/>
    <property type="project" value="TreeGrafter"/>
</dbReference>
<dbReference type="InterPro" id="IPR018391">
    <property type="entry name" value="PQQ_b-propeller_rpt"/>
</dbReference>
<evidence type="ECO:0000313" key="18">
    <source>
        <dbReference type="EMBL" id="KYQ89321.1"/>
    </source>
</evidence>
<comment type="caution">
    <text evidence="18">The sequence shown here is derived from an EMBL/GenBank/DDBJ whole genome shotgun (WGS) entry which is preliminary data.</text>
</comment>
<evidence type="ECO:0000259" key="16">
    <source>
        <dbReference type="PROSITE" id="PS50011"/>
    </source>
</evidence>
<comment type="catalytic activity">
    <reaction evidence="13">
        <text>L-threonyl-[protein] + ATP = O-phospho-L-threonyl-[protein] + ADP + H(+)</text>
        <dbReference type="Rhea" id="RHEA:46608"/>
        <dbReference type="Rhea" id="RHEA-COMP:11060"/>
        <dbReference type="Rhea" id="RHEA-COMP:11605"/>
        <dbReference type="ChEBI" id="CHEBI:15378"/>
        <dbReference type="ChEBI" id="CHEBI:30013"/>
        <dbReference type="ChEBI" id="CHEBI:30616"/>
        <dbReference type="ChEBI" id="CHEBI:61977"/>
        <dbReference type="ChEBI" id="CHEBI:456216"/>
        <dbReference type="EC" id="2.7.11.1"/>
    </reaction>
</comment>
<feature type="domain" description="KEN" evidence="17">
    <location>
        <begin position="907"/>
        <end position="1037"/>
    </location>
</feature>
<dbReference type="FunCoup" id="A0A151Z5U1">
    <property type="interactions" value="135"/>
</dbReference>
<evidence type="ECO:0000256" key="5">
    <source>
        <dbReference type="ARBA" id="ARBA00022692"/>
    </source>
</evidence>
<dbReference type="InterPro" id="IPR011009">
    <property type="entry name" value="Kinase-like_dom_sf"/>
</dbReference>
<dbReference type="GO" id="GO:0005524">
    <property type="term" value="F:ATP binding"/>
    <property type="evidence" value="ECO:0007669"/>
    <property type="project" value="UniProtKB-KW"/>
</dbReference>
<dbReference type="GO" id="GO:0036498">
    <property type="term" value="P:IRE1-mediated unfolded protein response"/>
    <property type="evidence" value="ECO:0007669"/>
    <property type="project" value="TreeGrafter"/>
</dbReference>
<dbReference type="PANTHER" id="PTHR13954:SF6">
    <property type="entry name" value="NON-SPECIFIC SERINE_THREONINE PROTEIN KINASE"/>
    <property type="match status" value="1"/>
</dbReference>
<evidence type="ECO:0000256" key="8">
    <source>
        <dbReference type="ARBA" id="ARBA00022777"/>
    </source>
</evidence>
<dbReference type="Gene3D" id="1.10.510.10">
    <property type="entry name" value="Transferase(Phosphotransferase) domain 1"/>
    <property type="match status" value="1"/>
</dbReference>
<dbReference type="GO" id="GO:0004521">
    <property type="term" value="F:RNA endonuclease activity"/>
    <property type="evidence" value="ECO:0007669"/>
    <property type="project" value="InterPro"/>
</dbReference>
<keyword evidence="6" id="KW-0732">Signal</keyword>
<organism evidence="18 19">
    <name type="scientific">Tieghemostelium lacteum</name>
    <name type="common">Slime mold</name>
    <name type="synonym">Dictyostelium lacteum</name>
    <dbReference type="NCBI Taxonomy" id="361077"/>
    <lineage>
        <taxon>Eukaryota</taxon>
        <taxon>Amoebozoa</taxon>
        <taxon>Evosea</taxon>
        <taxon>Eumycetozoa</taxon>
        <taxon>Dictyostelia</taxon>
        <taxon>Dictyosteliales</taxon>
        <taxon>Raperosteliaceae</taxon>
        <taxon>Tieghemostelium</taxon>
    </lineage>
</organism>
<evidence type="ECO:0000313" key="19">
    <source>
        <dbReference type="Proteomes" id="UP000076078"/>
    </source>
</evidence>
<feature type="region of interest" description="Disordered" evidence="15">
    <location>
        <begin position="420"/>
        <end position="465"/>
    </location>
</feature>
<dbReference type="InterPro" id="IPR011047">
    <property type="entry name" value="Quinoprotein_ADH-like_sf"/>
</dbReference>
<evidence type="ECO:0000256" key="12">
    <source>
        <dbReference type="ARBA" id="ARBA00023136"/>
    </source>
</evidence>
<reference evidence="18 19" key="1">
    <citation type="submission" date="2015-12" db="EMBL/GenBank/DDBJ databases">
        <title>Dictyostelia acquired genes for synthesis and detection of signals that induce cell-type specialization by lateral gene transfer from prokaryotes.</title>
        <authorList>
            <person name="Gloeckner G."/>
            <person name="Schaap P."/>
        </authorList>
    </citation>
    <scope>NUCLEOTIDE SEQUENCE [LARGE SCALE GENOMIC DNA]</scope>
    <source>
        <strain evidence="18 19">TK</strain>
    </source>
</reference>
<dbReference type="InterPro" id="IPR010513">
    <property type="entry name" value="KEN_dom"/>
</dbReference>
<dbReference type="EC" id="2.7.11.1" evidence="2"/>
<dbReference type="FunFam" id="3.30.200.20:FF:000077">
    <property type="entry name" value="Putative Serine/threonine-protein kinase/endoribonuclease IRE1"/>
    <property type="match status" value="1"/>
</dbReference>
<keyword evidence="4" id="KW-0808">Transferase</keyword>
<dbReference type="GO" id="GO:0004674">
    <property type="term" value="F:protein serine/threonine kinase activity"/>
    <property type="evidence" value="ECO:0007669"/>
    <property type="project" value="UniProtKB-KW"/>
</dbReference>
<proteinExistence type="predicted"/>
<keyword evidence="5" id="KW-0812">Transmembrane</keyword>
<dbReference type="SMART" id="SM00580">
    <property type="entry name" value="PUG"/>
    <property type="match status" value="1"/>
</dbReference>
<dbReference type="PROSITE" id="PS00108">
    <property type="entry name" value="PROTEIN_KINASE_ST"/>
    <property type="match status" value="1"/>
</dbReference>
<dbReference type="InterPro" id="IPR008271">
    <property type="entry name" value="Ser/Thr_kinase_AS"/>
</dbReference>
<dbReference type="Gene3D" id="1.20.1440.180">
    <property type="entry name" value="KEN domain"/>
    <property type="match status" value="1"/>
</dbReference>
<dbReference type="InterPro" id="IPR045133">
    <property type="entry name" value="IRE1/2-like"/>
</dbReference>
<evidence type="ECO:0000256" key="3">
    <source>
        <dbReference type="ARBA" id="ARBA00022527"/>
    </source>
</evidence>
<dbReference type="OMA" id="IDNIGRY"/>
<evidence type="ECO:0000256" key="13">
    <source>
        <dbReference type="ARBA" id="ARBA00047899"/>
    </source>
</evidence>
<name>A0A151Z5U1_TIELA</name>
<evidence type="ECO:0000256" key="11">
    <source>
        <dbReference type="ARBA" id="ARBA00023054"/>
    </source>
</evidence>
<keyword evidence="12" id="KW-0472">Membrane</keyword>
<evidence type="ECO:0000256" key="2">
    <source>
        <dbReference type="ARBA" id="ARBA00012513"/>
    </source>
</evidence>
<evidence type="ECO:0000256" key="10">
    <source>
        <dbReference type="ARBA" id="ARBA00022989"/>
    </source>
</evidence>
<dbReference type="Proteomes" id="UP000076078">
    <property type="component" value="Unassembled WGS sequence"/>
</dbReference>
<keyword evidence="19" id="KW-1185">Reference proteome</keyword>
<keyword evidence="10" id="KW-1133">Transmembrane helix</keyword>
<evidence type="ECO:0000259" key="17">
    <source>
        <dbReference type="PROSITE" id="PS51392"/>
    </source>
</evidence>
<dbReference type="EMBL" id="LODT01000041">
    <property type="protein sequence ID" value="KYQ89321.1"/>
    <property type="molecule type" value="Genomic_DNA"/>
</dbReference>
<dbReference type="Gene3D" id="3.30.200.20">
    <property type="entry name" value="Phosphorylase Kinase, domain 1"/>
    <property type="match status" value="1"/>
</dbReference>
<sequence>MTHKLKKIKFFNSHLRKLIFLEFFSIIYLFKMIKYKSVFLIIIFSLFLNLFTINANGNNNNVNNNIVNIHNVNTNDNINSIFKPKSDESDDMSLIVSLLDGSIYSFQYNNGKLRWDISGGKSLYETSQVRPQYSLEQSDEDLDSEVDDYIYHYKKQERINRIQEDESSLFIPNIDGSGEFYQYQSGSIQKLPFTIHDIVQSSHFLYNNNDFKKKSSTTSGKTEIKDDNVLYIGTKSTSVLMVDSNTGEILKSLSDDGVWQSGCPSDIPKDTLLFTRSDYKVLALDPKSGSEKWNLSIGEYTPYSTEQSHFSADTLIFEGSIEVLPNSNNNQGYKLFVQKKKTTANYWEVVLPSAPVNIYAHSSSKNILKKLSFNRRLSSQVTSLLPYYTKSTDLMIPAQNEPTFIFDSFDGNFFITSNERDLTKKNQSPNSPNIMITDGNSDNSSTNTISNGNGGSSNNSNSNNNSYSQVQLSHIMEPMTLINDIQIKILLLILIFILLSKRVKGWYNLYRENTMSSKKPLPITPKKTPKKKKKNQKINYIEEINNEDQEEGETIEEFIETSSLSTTTVLIEKDEVITTSIIDTPTPNQPQPEQQQQPVVSSTVTTSIHTTKKVILDNGNIRIGKLEITNKVLGTGSCGTVVFKGYLDGRKVAIKKMLSQFMKFADREVSILLHSDEHMNVVRYYAKEEDQEFIYLALSFCKFTLDSYVNQYVKPQQNSSSTNSPVNTNKVGHSTPPPPPGLTPVVIITPQMKQMIYELLQGLSHLHSLNIVHRDIKPQNILVDPNNRIKISDMGLGKLLDIDDASLTFNSEGHGWQPAEYLNGTNKNTKKVDIFSMGCVIYYLITGLNPFGTRFNREKNVLKGKYDIELVTANPNLHQLIQTMIHSDPDKRPTVQECLEHPFFWNTHKRISFLASSSDYLEFEKPTSPLNVEIDSHIEEVAVGGDWWLYMDKILIDNIGRYRKYNGKSIRDLLRVIRNKFNHYRDLSPEEKICLGNLPDGFLSYFEKKFPKLLIITYLFVHKNLKNEAYFKQYYVEDDIPNTTTASTTSTTNVNK</sequence>
<dbReference type="CDD" id="cd10422">
    <property type="entry name" value="RNase_Ire1"/>
    <property type="match status" value="1"/>
</dbReference>
<dbReference type="SMART" id="SM00220">
    <property type="entry name" value="S_TKc"/>
    <property type="match status" value="1"/>
</dbReference>
<keyword evidence="8" id="KW-0418">Kinase</keyword>
<comment type="catalytic activity">
    <reaction evidence="14">
        <text>L-seryl-[protein] + ATP = O-phospho-L-seryl-[protein] + ADP + H(+)</text>
        <dbReference type="Rhea" id="RHEA:17989"/>
        <dbReference type="Rhea" id="RHEA-COMP:9863"/>
        <dbReference type="Rhea" id="RHEA-COMP:11604"/>
        <dbReference type="ChEBI" id="CHEBI:15378"/>
        <dbReference type="ChEBI" id="CHEBI:29999"/>
        <dbReference type="ChEBI" id="CHEBI:30616"/>
        <dbReference type="ChEBI" id="CHEBI:83421"/>
        <dbReference type="ChEBI" id="CHEBI:456216"/>
        <dbReference type="EC" id="2.7.11.1"/>
    </reaction>
</comment>
<dbReference type="InterPro" id="IPR038357">
    <property type="entry name" value="KEN_sf"/>
</dbReference>
<evidence type="ECO:0000256" key="6">
    <source>
        <dbReference type="ARBA" id="ARBA00022729"/>
    </source>
</evidence>